<protein>
    <submittedName>
        <fullName evidence="1">Inner membrane protein YebE</fullName>
    </submittedName>
</protein>
<dbReference type="STRING" id="266809.PM03_04890"/>
<dbReference type="SUPFAM" id="SSF158682">
    <property type="entry name" value="TerB-like"/>
    <property type="match status" value="1"/>
</dbReference>
<reference evidence="1 2" key="1">
    <citation type="submission" date="2015-09" db="EMBL/GenBank/DDBJ databases">
        <authorList>
            <consortium name="Swine Surveillance"/>
        </authorList>
    </citation>
    <scope>NUCLEOTIDE SEQUENCE [LARGE SCALE GENOMIC DNA]</scope>
    <source>
        <strain evidence="1 2">CECT 5294</strain>
    </source>
</reference>
<accession>A0A0P1FK84</accession>
<dbReference type="Proteomes" id="UP000051298">
    <property type="component" value="Unassembled WGS sequence"/>
</dbReference>
<sequence length="278" mass="26987">MSLVKTLAKVAIGVAIAKGVSAATKGGGTGGIAGMMRGTGGGGALGDMMSSLTQSMQSGGGGGAAQGLQDIMGKMQTQGAQAGQSAMGAMGGLGDMLSKMAGGTAAAGAPGGGLQNLLGQIGGTGGGLGAVLGAGGATAGAGGLGALLGGALLADPTPPAPSDEEIARVMLRAMLQAAKCDGRLDEAEQAQITQMVGDVSPEEAELIRTELAAPVDIEGLASEVPQGMEQQAYMMSLIAIDLDSQAEANYLIDLAGALRLTPEQVDALHTQAGEPKIT</sequence>
<dbReference type="CDD" id="cd07178">
    <property type="entry name" value="terB_like_YebE"/>
    <property type="match status" value="1"/>
</dbReference>
<gene>
    <name evidence="1" type="primary">yebE</name>
    <name evidence="1" type="ORF">THS5294_00909</name>
</gene>
<proteinExistence type="predicted"/>
<dbReference type="EMBL" id="CYRX01000010">
    <property type="protein sequence ID" value="CUH59623.1"/>
    <property type="molecule type" value="Genomic_DNA"/>
</dbReference>
<dbReference type="Gene3D" id="1.10.3680.10">
    <property type="entry name" value="TerB-like"/>
    <property type="match status" value="1"/>
</dbReference>
<dbReference type="InterPro" id="IPR029024">
    <property type="entry name" value="TerB-like"/>
</dbReference>
<organism evidence="1 2">
    <name type="scientific">Thalassobacter stenotrophicus</name>
    <dbReference type="NCBI Taxonomy" id="266809"/>
    <lineage>
        <taxon>Bacteria</taxon>
        <taxon>Pseudomonadati</taxon>
        <taxon>Pseudomonadota</taxon>
        <taxon>Alphaproteobacteria</taxon>
        <taxon>Rhodobacterales</taxon>
        <taxon>Roseobacteraceae</taxon>
        <taxon>Thalassobacter</taxon>
    </lineage>
</organism>
<name>A0A0P1FK84_9RHOB</name>
<dbReference type="eggNOG" id="COG2979">
    <property type="taxonomic scope" value="Bacteria"/>
</dbReference>
<dbReference type="RefSeq" id="WP_058122771.1">
    <property type="nucleotide sequence ID" value="NZ_CYRX01000010.1"/>
</dbReference>
<dbReference type="Pfam" id="PF04391">
    <property type="entry name" value="DUF533"/>
    <property type="match status" value="1"/>
</dbReference>
<dbReference type="InterPro" id="IPR007486">
    <property type="entry name" value="YebE"/>
</dbReference>
<evidence type="ECO:0000313" key="1">
    <source>
        <dbReference type="EMBL" id="CUH59623.1"/>
    </source>
</evidence>
<evidence type="ECO:0000313" key="2">
    <source>
        <dbReference type="Proteomes" id="UP000051298"/>
    </source>
</evidence>
<dbReference type="AlphaFoldDB" id="A0A0P1FK84"/>